<gene>
    <name evidence="1" type="ORF">FHS34_002024</name>
</gene>
<accession>A0A7W9UPP0</accession>
<proteinExistence type="predicted"/>
<dbReference type="Proteomes" id="UP000585836">
    <property type="component" value="Unassembled WGS sequence"/>
</dbReference>
<organism evidence="1 2">
    <name type="scientific">Streptomyces echinatus</name>
    <dbReference type="NCBI Taxonomy" id="67293"/>
    <lineage>
        <taxon>Bacteria</taxon>
        <taxon>Bacillati</taxon>
        <taxon>Actinomycetota</taxon>
        <taxon>Actinomycetes</taxon>
        <taxon>Kitasatosporales</taxon>
        <taxon>Streptomycetaceae</taxon>
        <taxon>Streptomyces</taxon>
    </lineage>
</organism>
<reference evidence="1 2" key="1">
    <citation type="submission" date="2020-08" db="EMBL/GenBank/DDBJ databases">
        <title>Genomic Encyclopedia of Type Strains, Phase III (KMG-III): the genomes of soil and plant-associated and newly described type strains.</title>
        <authorList>
            <person name="Whitman W."/>
        </authorList>
    </citation>
    <scope>NUCLEOTIDE SEQUENCE [LARGE SCALE GENOMIC DNA]</scope>
    <source>
        <strain evidence="1 2">CECT 3313</strain>
    </source>
</reference>
<evidence type="ECO:0000313" key="1">
    <source>
        <dbReference type="EMBL" id="MBB5926568.1"/>
    </source>
</evidence>
<comment type="caution">
    <text evidence="1">The sequence shown here is derived from an EMBL/GenBank/DDBJ whole genome shotgun (WGS) entry which is preliminary data.</text>
</comment>
<keyword evidence="2" id="KW-1185">Reference proteome</keyword>
<dbReference type="AlphaFoldDB" id="A0A7W9UPP0"/>
<dbReference type="EMBL" id="JACHJK010000003">
    <property type="protein sequence ID" value="MBB5926568.1"/>
    <property type="molecule type" value="Genomic_DNA"/>
</dbReference>
<sequence>MKLLPADLVTFYVCTGDVIWTDVGNGYFTSP</sequence>
<evidence type="ECO:0000313" key="2">
    <source>
        <dbReference type="Proteomes" id="UP000585836"/>
    </source>
</evidence>
<protein>
    <submittedName>
        <fullName evidence="1">Uncharacterized protein</fullName>
    </submittedName>
</protein>
<name>A0A7W9UPP0_9ACTN</name>